<dbReference type="InterPro" id="IPR010802">
    <property type="entry name" value="DUF1400"/>
</dbReference>
<name>A0A0C1VBC2_9CYAN</name>
<dbReference type="SMART" id="SM00062">
    <property type="entry name" value="PBPb"/>
    <property type="match status" value="1"/>
</dbReference>
<dbReference type="SUPFAM" id="SSF53850">
    <property type="entry name" value="Periplasmic binding protein-like II"/>
    <property type="match status" value="1"/>
</dbReference>
<dbReference type="PANTHER" id="PTHR30085:SF6">
    <property type="entry name" value="ABC TRANSPORTER GLUTAMINE-BINDING PROTEIN GLNH"/>
    <property type="match status" value="1"/>
</dbReference>
<dbReference type="InterPro" id="IPR001638">
    <property type="entry name" value="Solute-binding_3/MltF_N"/>
</dbReference>
<dbReference type="GO" id="GO:0030288">
    <property type="term" value="C:outer membrane-bounded periplasmic space"/>
    <property type="evidence" value="ECO:0007669"/>
    <property type="project" value="TreeGrafter"/>
</dbReference>
<dbReference type="GO" id="GO:0006865">
    <property type="term" value="P:amino acid transport"/>
    <property type="evidence" value="ECO:0007669"/>
    <property type="project" value="TreeGrafter"/>
</dbReference>
<dbReference type="GO" id="GO:0016787">
    <property type="term" value="F:hydrolase activity"/>
    <property type="evidence" value="ECO:0007669"/>
    <property type="project" value="UniProtKB-KW"/>
</dbReference>
<evidence type="ECO:0000256" key="2">
    <source>
        <dbReference type="ARBA" id="ARBA00022448"/>
    </source>
</evidence>
<reference evidence="5" key="1">
    <citation type="submission" date="2014-11" db="EMBL/GenBank/DDBJ databases">
        <authorList>
            <person name="Malar M.C."/>
            <person name="Sen D."/>
            <person name="Tripathy S."/>
        </authorList>
    </citation>
    <scope>NUCLEOTIDE SEQUENCE</scope>
    <source>
        <strain evidence="5">BDU141951</strain>
    </source>
</reference>
<reference evidence="5" key="2">
    <citation type="journal article" date="2015" name="Genome Announc.">
        <title>Draft Genome Sequence of Filamentous Marine Cyanobacterium Lyngbya confervoides Strain BDU141951.</title>
        <authorList>
            <person name="Chandrababunaidu M.M."/>
            <person name="Sen D."/>
            <person name="Tripathy S."/>
        </authorList>
    </citation>
    <scope>NUCLEOTIDE SEQUENCE</scope>
    <source>
        <strain evidence="5">BDU141951</strain>
    </source>
</reference>
<keyword evidence="5" id="KW-0378">Hydrolase</keyword>
<dbReference type="Gene3D" id="3.40.50.1820">
    <property type="entry name" value="alpha/beta hydrolase"/>
    <property type="match status" value="1"/>
</dbReference>
<dbReference type="GO" id="GO:0005576">
    <property type="term" value="C:extracellular region"/>
    <property type="evidence" value="ECO:0007669"/>
    <property type="project" value="TreeGrafter"/>
</dbReference>
<dbReference type="InterPro" id="IPR029058">
    <property type="entry name" value="AB_hydrolase_fold"/>
</dbReference>
<dbReference type="AlphaFoldDB" id="A0A0C1VBC2"/>
<dbReference type="InterPro" id="IPR051455">
    <property type="entry name" value="Bact_solute-bind_prot3"/>
</dbReference>
<evidence type="ECO:0000313" key="5">
    <source>
        <dbReference type="EMBL" id="NEV70199.1"/>
    </source>
</evidence>
<dbReference type="SUPFAM" id="SSF53474">
    <property type="entry name" value="alpha/beta-Hydrolases"/>
    <property type="match status" value="1"/>
</dbReference>
<evidence type="ECO:0000259" key="4">
    <source>
        <dbReference type="SMART" id="SM00062"/>
    </source>
</evidence>
<dbReference type="Pfam" id="PF00497">
    <property type="entry name" value="SBP_bac_3"/>
    <property type="match status" value="1"/>
</dbReference>
<sequence>MKQTLRRILHMGLSAIALLTTGVAVEALAPRPAESAEKIRILVDGPLLFDLSVESLETFAETGEIIGDLRLYARFLNEGTLQLLRQGLTRKIPLDVTTVDNLAYSPLGRDALLNVGKVLQVYRGVNGQRALRAAVIGAAANADAEGWTFIDVLKEFPTPAIEIELRDLLELRRQLAIYFSYNDAVVRTVRAEALAEAAAAPLVNLSELADLRQPGTFAFTKETVTVTNPALRQTAAGLSVNYDFDVDAYIPSGLTSPAPIVIISHGFGDVKESFAFIAEHLASYGFVVLLPDHVGSDLAYRQEFLQGRLNTLLSPMEFINRPQEISFLIDKLEELVAESPEWAAQLDLDRIGVTGDSLGSTNTLALAGAEMNYARLVEACDADNLILNFALYLQCRAQFLPPQNFNLRDPRVKAVVTGHPLGGFLYGPEGFSQIDVPLLMVGGSEDIVAPVVVEQFHPFIWLETEHKYFAMLDIGTHFSSKPGRDGAGGIFGLLAGANRDIGSGYYKALSVAFYNVYLREQAEFLPYLSASYGNQLSADQPMGLSIITELRPEQIEATYGRRSPVPIIPAPIAATPPPRAQSVLSEIAETGVLKVAFRKDAMPFGFINPQDAWDGYCGDMAIALSDYISDELNSDVDIRLVELTSTLDNRFDLVTSGAVHLECGPNTIRNDVEGITFSNPIFVTSTEFLVPAGQEDTIRPTTPLAGVRLGVLENTTTQRFVEENYPNADVRLFSGVEGRQNAIAATANGEIEAFVGDGILSYGQLQLEGRAVDDFALIPEVPLTCEYYGLALPNNDPEWRTLVNQFLLSDRENPISNLWFASIYPDELNKAEFCLNQ</sequence>
<organism evidence="5">
    <name type="scientific">Lyngbya confervoides BDU141951</name>
    <dbReference type="NCBI Taxonomy" id="1574623"/>
    <lineage>
        <taxon>Bacteria</taxon>
        <taxon>Bacillati</taxon>
        <taxon>Cyanobacteriota</taxon>
        <taxon>Cyanophyceae</taxon>
        <taxon>Oscillatoriophycideae</taxon>
        <taxon>Oscillatoriales</taxon>
        <taxon>Microcoleaceae</taxon>
        <taxon>Lyngbya</taxon>
    </lineage>
</organism>
<proteinExistence type="inferred from homology"/>
<comment type="caution">
    <text evidence="5">The sequence shown here is derived from an EMBL/GenBank/DDBJ whole genome shotgun (WGS) entry which is preliminary data.</text>
</comment>
<dbReference type="EMBL" id="JTHE02000003">
    <property type="protein sequence ID" value="NEV70199.1"/>
    <property type="molecule type" value="Genomic_DNA"/>
</dbReference>
<keyword evidence="2" id="KW-0813">Transport</keyword>
<accession>A0A0C1VBC2</accession>
<evidence type="ECO:0000256" key="1">
    <source>
        <dbReference type="ARBA" id="ARBA00010333"/>
    </source>
</evidence>
<feature type="domain" description="Solute-binding protein family 3/N-terminal" evidence="4">
    <location>
        <begin position="592"/>
        <end position="823"/>
    </location>
</feature>
<dbReference type="Gene3D" id="3.40.190.10">
    <property type="entry name" value="Periplasmic binding protein-like II"/>
    <property type="match status" value="2"/>
</dbReference>
<comment type="similarity">
    <text evidence="1">Belongs to the bacterial solute-binding protein 3 family.</text>
</comment>
<protein>
    <submittedName>
        <fullName evidence="5">Alpha/beta hydrolase</fullName>
    </submittedName>
</protein>
<dbReference type="PANTHER" id="PTHR30085">
    <property type="entry name" value="AMINO ACID ABC TRANSPORTER PERMEASE"/>
    <property type="match status" value="1"/>
</dbReference>
<reference evidence="5" key="3">
    <citation type="submission" date="2020-02" db="EMBL/GenBank/DDBJ databases">
        <authorList>
            <person name="Sarangi A.N."/>
            <person name="Ghosh S."/>
            <person name="Mukherjee M."/>
            <person name="Tripathy S."/>
        </authorList>
    </citation>
    <scope>NUCLEOTIDE SEQUENCE</scope>
    <source>
        <strain evidence="5">BDU141951</strain>
    </source>
</reference>
<gene>
    <name evidence="5" type="ORF">QQ91_024220</name>
</gene>
<keyword evidence="3" id="KW-0732">Signal</keyword>
<evidence type="ECO:0000256" key="3">
    <source>
        <dbReference type="ARBA" id="ARBA00022729"/>
    </source>
</evidence>
<dbReference type="Pfam" id="PF07176">
    <property type="entry name" value="DUF1400"/>
    <property type="match status" value="1"/>
</dbReference>